<gene>
    <name evidence="1" type="ORF">AAFF_G00320730</name>
</gene>
<dbReference type="Proteomes" id="UP001221898">
    <property type="component" value="Unassembled WGS sequence"/>
</dbReference>
<accession>A0AAD7R7G0</accession>
<evidence type="ECO:0000313" key="2">
    <source>
        <dbReference type="Proteomes" id="UP001221898"/>
    </source>
</evidence>
<proteinExistence type="predicted"/>
<comment type="caution">
    <text evidence="1">The sequence shown here is derived from an EMBL/GenBank/DDBJ whole genome shotgun (WGS) entry which is preliminary data.</text>
</comment>
<name>A0AAD7R7G0_9TELE</name>
<protein>
    <submittedName>
        <fullName evidence="1">Uncharacterized protein</fullName>
    </submittedName>
</protein>
<dbReference type="AlphaFoldDB" id="A0AAD7R7G0"/>
<keyword evidence="2" id="KW-1185">Reference proteome</keyword>
<evidence type="ECO:0000313" key="1">
    <source>
        <dbReference type="EMBL" id="KAJ8367339.1"/>
    </source>
</evidence>
<sequence>MSASDACSLLFITDSLYGHRFLCNTGAQVSVLPVLPIDIRTRSCSPLLEAANGSMIEIYGKWHTALCFHSSPGILSWTLENLKEMPPERWAPPRPHVD</sequence>
<dbReference type="EMBL" id="JAINUG010000485">
    <property type="protein sequence ID" value="KAJ8367339.1"/>
    <property type="molecule type" value="Genomic_DNA"/>
</dbReference>
<reference evidence="1" key="1">
    <citation type="journal article" date="2023" name="Science">
        <title>Genome structures resolve the early diversification of teleost fishes.</title>
        <authorList>
            <person name="Parey E."/>
            <person name="Louis A."/>
            <person name="Montfort J."/>
            <person name="Bouchez O."/>
            <person name="Roques C."/>
            <person name="Iampietro C."/>
            <person name="Lluch J."/>
            <person name="Castinel A."/>
            <person name="Donnadieu C."/>
            <person name="Desvignes T."/>
            <person name="Floi Bucao C."/>
            <person name="Jouanno E."/>
            <person name="Wen M."/>
            <person name="Mejri S."/>
            <person name="Dirks R."/>
            <person name="Jansen H."/>
            <person name="Henkel C."/>
            <person name="Chen W.J."/>
            <person name="Zahm M."/>
            <person name="Cabau C."/>
            <person name="Klopp C."/>
            <person name="Thompson A.W."/>
            <person name="Robinson-Rechavi M."/>
            <person name="Braasch I."/>
            <person name="Lecointre G."/>
            <person name="Bobe J."/>
            <person name="Postlethwait J.H."/>
            <person name="Berthelot C."/>
            <person name="Roest Crollius H."/>
            <person name="Guiguen Y."/>
        </authorList>
    </citation>
    <scope>NUCLEOTIDE SEQUENCE</scope>
    <source>
        <strain evidence="1">NC1722</strain>
    </source>
</reference>
<organism evidence="1 2">
    <name type="scientific">Aldrovandia affinis</name>
    <dbReference type="NCBI Taxonomy" id="143900"/>
    <lineage>
        <taxon>Eukaryota</taxon>
        <taxon>Metazoa</taxon>
        <taxon>Chordata</taxon>
        <taxon>Craniata</taxon>
        <taxon>Vertebrata</taxon>
        <taxon>Euteleostomi</taxon>
        <taxon>Actinopterygii</taxon>
        <taxon>Neopterygii</taxon>
        <taxon>Teleostei</taxon>
        <taxon>Notacanthiformes</taxon>
        <taxon>Halosauridae</taxon>
        <taxon>Aldrovandia</taxon>
    </lineage>
</organism>